<comment type="subcellular location">
    <subcellularLocation>
        <location evidence="6">Cytoplasm</location>
    </subcellularLocation>
</comment>
<dbReference type="PIRSF" id="PIRSF038953">
    <property type="entry name" value="SigI"/>
    <property type="match status" value="1"/>
</dbReference>
<keyword evidence="9" id="KW-1185">Reference proteome</keyword>
<reference evidence="8 9" key="1">
    <citation type="submission" date="2023-07" db="EMBL/GenBank/DDBJ databases">
        <title>Genomic Encyclopedia of Type Strains, Phase IV (KMG-IV): sequencing the most valuable type-strain genomes for metagenomic binning, comparative biology and taxonomic classification.</title>
        <authorList>
            <person name="Goeker M."/>
        </authorList>
    </citation>
    <scope>NUCLEOTIDE SEQUENCE [LARGE SCALE GENOMIC DNA]</scope>
    <source>
        <strain evidence="8 9">DSM 9768</strain>
    </source>
</reference>
<gene>
    <name evidence="6" type="primary">sigI</name>
    <name evidence="8" type="ORF">J2S74_002617</name>
</gene>
<dbReference type="PANTHER" id="PTHR30385">
    <property type="entry name" value="SIGMA FACTOR F FLAGELLAR"/>
    <property type="match status" value="1"/>
</dbReference>
<evidence type="ECO:0000259" key="7">
    <source>
        <dbReference type="Pfam" id="PF04542"/>
    </source>
</evidence>
<name>A0ABT9ZYP3_9BACI</name>
<evidence type="ECO:0000256" key="2">
    <source>
        <dbReference type="ARBA" id="ARBA00023015"/>
    </source>
</evidence>
<dbReference type="NCBIfam" id="TIGR02937">
    <property type="entry name" value="sigma70-ECF"/>
    <property type="match status" value="1"/>
</dbReference>
<dbReference type="InterPro" id="IPR013325">
    <property type="entry name" value="RNA_pol_sigma_r2"/>
</dbReference>
<feature type="short sequence motif" description="Polymerase core binding" evidence="6">
    <location>
        <begin position="61"/>
        <end position="74"/>
    </location>
</feature>
<dbReference type="InterPro" id="IPR007627">
    <property type="entry name" value="RNA_pol_sigma70_r2"/>
</dbReference>
<feature type="DNA-binding region" description="H-T-H motif" evidence="6">
    <location>
        <begin position="205"/>
        <end position="224"/>
    </location>
</feature>
<accession>A0ABT9ZYP3</accession>
<keyword evidence="6" id="KW-0346">Stress response</keyword>
<evidence type="ECO:0000256" key="6">
    <source>
        <dbReference type="HAMAP-Rule" id="MF_02064"/>
    </source>
</evidence>
<keyword evidence="5 6" id="KW-0804">Transcription</keyword>
<dbReference type="InterPro" id="IPR014244">
    <property type="entry name" value="RNA_pol_sigma-I"/>
</dbReference>
<keyword evidence="1 6" id="KW-0963">Cytoplasm</keyword>
<dbReference type="PANTHER" id="PTHR30385:SF6">
    <property type="entry name" value="RNA POLYMERASE SIGMA FACTOR SIGI"/>
    <property type="match status" value="1"/>
</dbReference>
<proteinExistence type="inferred from homology"/>
<dbReference type="EMBL" id="JAUSUG010000009">
    <property type="protein sequence ID" value="MDQ0255235.1"/>
    <property type="molecule type" value="Genomic_DNA"/>
</dbReference>
<dbReference type="InterPro" id="IPR014284">
    <property type="entry name" value="RNA_pol_sigma-70_dom"/>
</dbReference>
<comment type="subunit">
    <text evidence="6">Interacts with RsgI.</text>
</comment>
<evidence type="ECO:0000256" key="3">
    <source>
        <dbReference type="ARBA" id="ARBA00023082"/>
    </source>
</evidence>
<sequence length="249" mass="29692">MLKRLKILNREELSIEETIRLIQQGDGESEIENQLIQKYIPFIQNTATKVCKRYIRTSDDDEFSIALIAFNEAIHNYSENKGSSFLSFASLVIRRRIIDYIRQEQRKKVSLSIDYVDTDKENMENIAEVKASFKEFEQRRETEYRREEIFHLQEQLAVYGITLAEVSEQSPKHQDARENMLMIAKTIIQNPELKEFLIEKKRLPMKALTKSITMSRKTIERNRKYIITLCIVLMEDYRYLQDYLKEWTS</sequence>
<comment type="similarity">
    <text evidence="6">Belongs to the sigma-70 factor family. SigI subfamily.</text>
</comment>
<dbReference type="NCBIfam" id="TIGR02895">
    <property type="entry name" value="spore_sigI"/>
    <property type="match status" value="1"/>
</dbReference>
<comment type="activity regulation">
    <text evidence="6">Negatively regulated by the anti-sigma-I factor RsgI.</text>
</comment>
<keyword evidence="4 6" id="KW-0238">DNA-binding</keyword>
<dbReference type="SUPFAM" id="SSF88946">
    <property type="entry name" value="Sigma2 domain of RNA polymerase sigma factors"/>
    <property type="match status" value="1"/>
</dbReference>
<comment type="caution">
    <text evidence="8">The sequence shown here is derived from an EMBL/GenBank/DDBJ whole genome shotgun (WGS) entry which is preliminary data.</text>
</comment>
<evidence type="ECO:0000256" key="4">
    <source>
        <dbReference type="ARBA" id="ARBA00023125"/>
    </source>
</evidence>
<evidence type="ECO:0000313" key="8">
    <source>
        <dbReference type="EMBL" id="MDQ0255235.1"/>
    </source>
</evidence>
<feature type="domain" description="RNA polymerase sigma-70 region 2" evidence="7">
    <location>
        <begin position="35"/>
        <end position="106"/>
    </location>
</feature>
<evidence type="ECO:0000256" key="1">
    <source>
        <dbReference type="ARBA" id="ARBA00022490"/>
    </source>
</evidence>
<keyword evidence="2 6" id="KW-0805">Transcription regulation</keyword>
<comment type="function">
    <text evidence="6">Sigma factors are initiation factors that promote the attachment of RNA polymerase to specific initiation sites and are then released.</text>
</comment>
<organism evidence="8 9">
    <name type="scientific">Evansella vedderi</name>
    <dbReference type="NCBI Taxonomy" id="38282"/>
    <lineage>
        <taxon>Bacteria</taxon>
        <taxon>Bacillati</taxon>
        <taxon>Bacillota</taxon>
        <taxon>Bacilli</taxon>
        <taxon>Bacillales</taxon>
        <taxon>Bacillaceae</taxon>
        <taxon>Evansella</taxon>
    </lineage>
</organism>
<evidence type="ECO:0000256" key="5">
    <source>
        <dbReference type="ARBA" id="ARBA00023163"/>
    </source>
</evidence>
<dbReference type="RefSeq" id="WP_307326177.1">
    <property type="nucleotide sequence ID" value="NZ_JAUSUG010000009.1"/>
</dbReference>
<dbReference type="Gene3D" id="1.10.1740.10">
    <property type="match status" value="1"/>
</dbReference>
<protein>
    <recommendedName>
        <fullName evidence="6">RNA polymerase sigma factor SigI</fullName>
    </recommendedName>
</protein>
<keyword evidence="3 6" id="KW-0731">Sigma factor</keyword>
<dbReference type="HAMAP" id="MF_02064">
    <property type="entry name" value="Sigma70_SigI"/>
    <property type="match status" value="1"/>
</dbReference>
<dbReference type="Proteomes" id="UP001230005">
    <property type="component" value="Unassembled WGS sequence"/>
</dbReference>
<dbReference type="Pfam" id="PF04542">
    <property type="entry name" value="Sigma70_r2"/>
    <property type="match status" value="1"/>
</dbReference>
<evidence type="ECO:0000313" key="9">
    <source>
        <dbReference type="Proteomes" id="UP001230005"/>
    </source>
</evidence>